<feature type="domain" description="Gfo/Idh/MocA-like oxidoreductase N-terminal" evidence="3">
    <location>
        <begin position="24"/>
        <end position="139"/>
    </location>
</feature>
<dbReference type="Gene3D" id="3.30.360.10">
    <property type="entry name" value="Dihydrodipicolinate Reductase, domain 2"/>
    <property type="match status" value="1"/>
</dbReference>
<dbReference type="PANTHER" id="PTHR43708:SF4">
    <property type="entry name" value="OXIDOREDUCTASE YCEM-RELATED"/>
    <property type="match status" value="1"/>
</dbReference>
<dbReference type="SUPFAM" id="SSF55347">
    <property type="entry name" value="Glyceraldehyde-3-phosphate dehydrogenase-like, C-terminal domain"/>
    <property type="match status" value="1"/>
</dbReference>
<evidence type="ECO:0000313" key="5">
    <source>
        <dbReference type="EMBL" id="MDO8107601.1"/>
    </source>
</evidence>
<dbReference type="RefSeq" id="WP_304601219.1">
    <property type="nucleotide sequence ID" value="NZ_JAUQYO010000001.1"/>
</dbReference>
<accession>A0ABT9DAR9</accession>
<organism evidence="5 6">
    <name type="scientific">Actinotalea lenta</name>
    <dbReference type="NCBI Taxonomy" id="3064654"/>
    <lineage>
        <taxon>Bacteria</taxon>
        <taxon>Bacillati</taxon>
        <taxon>Actinomycetota</taxon>
        <taxon>Actinomycetes</taxon>
        <taxon>Micrococcales</taxon>
        <taxon>Cellulomonadaceae</taxon>
        <taxon>Actinotalea</taxon>
    </lineage>
</organism>
<dbReference type="Proteomes" id="UP001232536">
    <property type="component" value="Unassembled WGS sequence"/>
</dbReference>
<protein>
    <submittedName>
        <fullName evidence="5">Gfo/Idh/MocA family oxidoreductase</fullName>
    </submittedName>
</protein>
<dbReference type="InterPro" id="IPR036291">
    <property type="entry name" value="NAD(P)-bd_dom_sf"/>
</dbReference>
<dbReference type="PANTHER" id="PTHR43708">
    <property type="entry name" value="CONSERVED EXPRESSED OXIDOREDUCTASE (EUROFUNG)"/>
    <property type="match status" value="1"/>
</dbReference>
<dbReference type="SUPFAM" id="SSF51735">
    <property type="entry name" value="NAD(P)-binding Rossmann-fold domains"/>
    <property type="match status" value="1"/>
</dbReference>
<dbReference type="EMBL" id="JAUQYP010000001">
    <property type="protein sequence ID" value="MDO8107601.1"/>
    <property type="molecule type" value="Genomic_DNA"/>
</dbReference>
<feature type="domain" description="Gfo/Idh/MocA-like oxidoreductase C-terminal" evidence="4">
    <location>
        <begin position="186"/>
        <end position="346"/>
    </location>
</feature>
<dbReference type="Gene3D" id="3.40.50.720">
    <property type="entry name" value="NAD(P)-binding Rossmann-like Domain"/>
    <property type="match status" value="1"/>
</dbReference>
<evidence type="ECO:0000259" key="3">
    <source>
        <dbReference type="Pfam" id="PF01408"/>
    </source>
</evidence>
<evidence type="ECO:0000256" key="2">
    <source>
        <dbReference type="SAM" id="MobiDB-lite"/>
    </source>
</evidence>
<dbReference type="InterPro" id="IPR051317">
    <property type="entry name" value="Gfo/Idh/MocA_oxidoreduct"/>
</dbReference>
<name>A0ABT9DAR9_9CELL</name>
<feature type="region of interest" description="Disordered" evidence="2">
    <location>
        <begin position="1"/>
        <end position="21"/>
    </location>
</feature>
<proteinExistence type="inferred from homology"/>
<sequence length="352" mass="37887">MPPLPAPEFRPAFRPRTPTPEQPVRVAVVGTGGWGEQHARVFADRTDTELVGVVGRDVTRARARADAYRTDAYTDVDAMLDTAQPDLVTVCLPNEEHFAPTLHLIERGVPLLVEKPLVFDLTEADALLDAAAERDLFVAIDLNHRYAEPVQRLKAAIDAGDLGALVFATWRFGGEPNLGGSRHANLIETQVHGLDMLEQLCGPIASVMAQPFDGTHPGTVTTLAVALEFASGAVGTLLGTYDSSYAYPGTHLLEVNGTEGRGLVEDTVRRLTLSRAGDDVARVWQAGYFDDEARDFHGTFDRYVDDLLRALRAGGPPPVPAEAGRRALQVAHAIIRSGDEGVRVTVGTASQA</sequence>
<comment type="similarity">
    <text evidence="1">Belongs to the Gfo/Idh/MocA family.</text>
</comment>
<gene>
    <name evidence="5" type="ORF">Q6348_10380</name>
</gene>
<dbReference type="Pfam" id="PF01408">
    <property type="entry name" value="GFO_IDH_MocA"/>
    <property type="match status" value="1"/>
</dbReference>
<evidence type="ECO:0000259" key="4">
    <source>
        <dbReference type="Pfam" id="PF02894"/>
    </source>
</evidence>
<keyword evidence="6" id="KW-1185">Reference proteome</keyword>
<evidence type="ECO:0000256" key="1">
    <source>
        <dbReference type="ARBA" id="ARBA00010928"/>
    </source>
</evidence>
<comment type="caution">
    <text evidence="5">The sequence shown here is derived from an EMBL/GenBank/DDBJ whole genome shotgun (WGS) entry which is preliminary data.</text>
</comment>
<dbReference type="InterPro" id="IPR000683">
    <property type="entry name" value="Gfo/Idh/MocA-like_OxRdtase_N"/>
</dbReference>
<evidence type="ECO:0000313" key="6">
    <source>
        <dbReference type="Proteomes" id="UP001232536"/>
    </source>
</evidence>
<reference evidence="5 6" key="1">
    <citation type="submission" date="2023-07" db="EMBL/GenBank/DDBJ databases">
        <title>Description of novel actinomycetes strains, isolated from tidal flat sediment.</title>
        <authorList>
            <person name="Lu C."/>
        </authorList>
    </citation>
    <scope>NUCLEOTIDE SEQUENCE [LARGE SCALE GENOMIC DNA]</scope>
    <source>
        <strain evidence="5 6">SYSU T00b441</strain>
    </source>
</reference>
<dbReference type="InterPro" id="IPR004104">
    <property type="entry name" value="Gfo/Idh/MocA-like_OxRdtase_C"/>
</dbReference>
<dbReference type="Pfam" id="PF02894">
    <property type="entry name" value="GFO_IDH_MocA_C"/>
    <property type="match status" value="1"/>
</dbReference>